<comment type="caution">
    <text evidence="6">The sequence shown here is derived from an EMBL/GenBank/DDBJ whole genome shotgun (WGS) entry which is preliminary data.</text>
</comment>
<dbReference type="SUPFAM" id="SSF54928">
    <property type="entry name" value="RNA-binding domain, RBD"/>
    <property type="match status" value="1"/>
</dbReference>
<evidence type="ECO:0008006" key="8">
    <source>
        <dbReference type="Google" id="ProtNLM"/>
    </source>
</evidence>
<feature type="domain" description="RRM" evidence="4">
    <location>
        <begin position="518"/>
        <end position="591"/>
    </location>
</feature>
<accession>A0A9P6SNQ0</accession>
<proteinExistence type="predicted"/>
<dbReference type="Pfam" id="PF21380">
    <property type="entry name" value="Nrd1-Seb1_dom2"/>
    <property type="match status" value="1"/>
</dbReference>
<dbReference type="GO" id="GO:0003723">
    <property type="term" value="F:RNA binding"/>
    <property type="evidence" value="ECO:0007669"/>
    <property type="project" value="UniProtKB-UniRule"/>
</dbReference>
<feature type="region of interest" description="Disordered" evidence="3">
    <location>
        <begin position="445"/>
        <end position="509"/>
    </location>
</feature>
<dbReference type="PANTHER" id="PTHR23140:SF4">
    <property type="entry name" value="PROTEIN CBR-NRD-1"/>
    <property type="match status" value="1"/>
</dbReference>
<dbReference type="SUPFAM" id="SSF48464">
    <property type="entry name" value="ENTH/VHS domain"/>
    <property type="match status" value="1"/>
</dbReference>
<dbReference type="SMART" id="SM00360">
    <property type="entry name" value="RRM"/>
    <property type="match status" value="1"/>
</dbReference>
<keyword evidence="1 2" id="KW-0694">RNA-binding</keyword>
<keyword evidence="7" id="KW-1185">Reference proteome</keyword>
<feature type="compositionally biased region" description="Low complexity" evidence="3">
    <location>
        <begin position="334"/>
        <end position="351"/>
    </location>
</feature>
<dbReference type="Gene3D" id="1.25.40.90">
    <property type="match status" value="1"/>
</dbReference>
<dbReference type="InterPro" id="IPR000504">
    <property type="entry name" value="RRM_dom"/>
</dbReference>
<name>A0A9P6SNQ0_9FUNG</name>
<dbReference type="Pfam" id="PF04818">
    <property type="entry name" value="CID"/>
    <property type="match status" value="1"/>
</dbReference>
<feature type="region of interest" description="Disordered" evidence="3">
    <location>
        <begin position="650"/>
        <end position="670"/>
    </location>
</feature>
<dbReference type="InterPro" id="IPR051485">
    <property type="entry name" value="SR-CTD_assoc_factor"/>
</dbReference>
<feature type="domain" description="CID" evidence="5">
    <location>
        <begin position="9"/>
        <end position="151"/>
    </location>
</feature>
<dbReference type="PROSITE" id="PS51391">
    <property type="entry name" value="CID"/>
    <property type="match status" value="1"/>
</dbReference>
<dbReference type="EMBL" id="JAAAHW010003511">
    <property type="protein sequence ID" value="KAF9983124.1"/>
    <property type="molecule type" value="Genomic_DNA"/>
</dbReference>
<sequence length="670" mass="72034">MSNKQDPPEVAEFHKELYGLFDSRTASASKIDRLTKLAFKSAKYYKNIVYHLEKFITRCVPEYKLTGLYVLDSICRTSQSVKAKSSAASFSGSEYVARFEKNVVALFAEFCKVQEDKEKEKVKRVVDLWERSGTFSPTVIENIKKDHFHHLETAADRKTIESSSSAAPTTGETDDNATDKAASLISSLAASLAQGSNINTPSTSSYNPAPSSSISTMAVSSENSILSQAATMERPSVSGSNAGSLLLDGISDPSSALALQTLLATVSQVKAATAAAGGGGNLFHGYPSSLPAPMQQRGGSNDGSGDGLNGGPRPRDPRVDPRVDPREDPRQNGQDSTQRAQQAQQMLAQPHAQPLVQPHTQAPMFAASTNAHPSLLSSNTITVGSNLPNLLGPGFDGETMARLASFLNHPNDASKSTHLPTVPGSFATASMPFSVPLPVRGLQDTVGQGPTEGNQHATHFNLPGRPRMAQDPYPQRHNDVNDGYSQATDESQSSTTKEHPQVIEDPTVGSDQIRVISRTLWVGGSFVPTIPEQELEDIFSVKGKISTIMVNPAKFNAFIKMVDRAHAERCKVELDRILVHGEVMKVGWGCGFGPRDCFDYTTGASVIPLDRLTDTDRRWLSNSVVGGFGPRERIRGGVIILEPNIEPVGPDGREALPRKSRNTGVTAGAI</sequence>
<evidence type="ECO:0000256" key="3">
    <source>
        <dbReference type="SAM" id="MobiDB-lite"/>
    </source>
</evidence>
<dbReference type="CDD" id="cd16983">
    <property type="entry name" value="CID_SCAF8_like"/>
    <property type="match status" value="1"/>
</dbReference>
<feature type="compositionally biased region" description="Basic and acidic residues" evidence="3">
    <location>
        <begin position="313"/>
        <end position="330"/>
    </location>
</feature>
<evidence type="ECO:0000256" key="2">
    <source>
        <dbReference type="PROSITE-ProRule" id="PRU00176"/>
    </source>
</evidence>
<dbReference type="InterPro" id="IPR012677">
    <property type="entry name" value="Nucleotide-bd_a/b_plait_sf"/>
</dbReference>
<dbReference type="Proteomes" id="UP000749646">
    <property type="component" value="Unassembled WGS sequence"/>
</dbReference>
<evidence type="ECO:0000313" key="7">
    <source>
        <dbReference type="Proteomes" id="UP000749646"/>
    </source>
</evidence>
<feature type="compositionally biased region" description="Gly residues" evidence="3">
    <location>
        <begin position="300"/>
        <end position="310"/>
    </location>
</feature>
<dbReference type="Pfam" id="PF00076">
    <property type="entry name" value="RRM_1"/>
    <property type="match status" value="1"/>
</dbReference>
<gene>
    <name evidence="6" type="ORF">BGZ65_002158</name>
</gene>
<dbReference type="InterPro" id="IPR006569">
    <property type="entry name" value="CID_dom"/>
</dbReference>
<feature type="region of interest" description="Disordered" evidence="3">
    <location>
        <begin position="154"/>
        <end position="177"/>
    </location>
</feature>
<dbReference type="InterPro" id="IPR035979">
    <property type="entry name" value="RBD_domain_sf"/>
</dbReference>
<evidence type="ECO:0000313" key="6">
    <source>
        <dbReference type="EMBL" id="KAF9983124.1"/>
    </source>
</evidence>
<dbReference type="OrthoDB" id="79367at2759"/>
<feature type="compositionally biased region" description="Polar residues" evidence="3">
    <location>
        <begin position="161"/>
        <end position="171"/>
    </location>
</feature>
<feature type="compositionally biased region" description="Polar residues" evidence="3">
    <location>
        <begin position="483"/>
        <end position="495"/>
    </location>
</feature>
<dbReference type="GO" id="GO:0005634">
    <property type="term" value="C:nucleus"/>
    <property type="evidence" value="ECO:0007669"/>
    <property type="project" value="TreeGrafter"/>
</dbReference>
<dbReference type="AlphaFoldDB" id="A0A9P6SNQ0"/>
<reference evidence="6" key="1">
    <citation type="journal article" date="2020" name="Fungal Divers.">
        <title>Resolving the Mortierellaceae phylogeny through synthesis of multi-gene phylogenetics and phylogenomics.</title>
        <authorList>
            <person name="Vandepol N."/>
            <person name="Liber J."/>
            <person name="Desiro A."/>
            <person name="Na H."/>
            <person name="Kennedy M."/>
            <person name="Barry K."/>
            <person name="Grigoriev I.V."/>
            <person name="Miller A.N."/>
            <person name="O'Donnell K."/>
            <person name="Stajich J.E."/>
            <person name="Bonito G."/>
        </authorList>
    </citation>
    <scope>NUCLEOTIDE SEQUENCE</scope>
    <source>
        <strain evidence="6">MES-2147</strain>
    </source>
</reference>
<feature type="compositionally biased region" description="Polar residues" evidence="3">
    <location>
        <begin position="445"/>
        <end position="458"/>
    </location>
</feature>
<evidence type="ECO:0000256" key="1">
    <source>
        <dbReference type="ARBA" id="ARBA00022884"/>
    </source>
</evidence>
<dbReference type="InterPro" id="IPR008942">
    <property type="entry name" value="ENTH_VHS"/>
</dbReference>
<evidence type="ECO:0000259" key="4">
    <source>
        <dbReference type="PROSITE" id="PS50102"/>
    </source>
</evidence>
<dbReference type="Gene3D" id="3.30.70.330">
    <property type="match status" value="1"/>
</dbReference>
<dbReference type="InterPro" id="IPR048892">
    <property type="entry name" value="Nrd1_Seb1_dom2"/>
</dbReference>
<dbReference type="PROSITE" id="PS50102">
    <property type="entry name" value="RRM"/>
    <property type="match status" value="1"/>
</dbReference>
<feature type="non-terminal residue" evidence="6">
    <location>
        <position position="670"/>
    </location>
</feature>
<evidence type="ECO:0000259" key="5">
    <source>
        <dbReference type="PROSITE" id="PS51391"/>
    </source>
</evidence>
<dbReference type="PANTHER" id="PTHR23140">
    <property type="entry name" value="RNA PROCESSING PROTEIN LD23810P"/>
    <property type="match status" value="1"/>
</dbReference>
<dbReference type="SMART" id="SM00582">
    <property type="entry name" value="RPR"/>
    <property type="match status" value="1"/>
</dbReference>
<organism evidence="6 7">
    <name type="scientific">Modicella reniformis</name>
    <dbReference type="NCBI Taxonomy" id="1440133"/>
    <lineage>
        <taxon>Eukaryota</taxon>
        <taxon>Fungi</taxon>
        <taxon>Fungi incertae sedis</taxon>
        <taxon>Mucoromycota</taxon>
        <taxon>Mortierellomycotina</taxon>
        <taxon>Mortierellomycetes</taxon>
        <taxon>Mortierellales</taxon>
        <taxon>Mortierellaceae</taxon>
        <taxon>Modicella</taxon>
    </lineage>
</organism>
<protein>
    <recommendedName>
        <fullName evidence="8">CID domain-containing protein</fullName>
    </recommendedName>
</protein>
<feature type="region of interest" description="Disordered" evidence="3">
    <location>
        <begin position="286"/>
        <end position="351"/>
    </location>
</feature>